<dbReference type="EMBL" id="JAGGKT010000010">
    <property type="protein sequence ID" value="MBP1933277.1"/>
    <property type="molecule type" value="Genomic_DNA"/>
</dbReference>
<dbReference type="PANTHER" id="PTHR43401:SF2">
    <property type="entry name" value="L-THREONINE 3-DEHYDROGENASE"/>
    <property type="match status" value="1"/>
</dbReference>
<proteinExistence type="inferred from homology"/>
<sequence>MRAAILKEFVKPMILLDIPEPEPKPGEVVIKVKACGICHTDVSIWEGKYPPRKPLPMVLGHELSGEVISVGANVKSISNGQRVVVYNLLTCGICENCKNGRENLCFSLQTLGIDTDGAFKEYITVPEKNCLYLPESVSWNEGAVITDAVSTPFHAIERSNIKMGQNVIIYGIGALGLNAVQIASKLRGANVIAVDITDEKLEWAKEFGAIHTINSLKENLIESIKDLTSGRGADCALEFVGLEQTYQQAIGSVRTGGKVTIVGATRKPFMVDPYRFFKEEVQLSGSYGYLRSDLEKVLELVSNGKLDVKKSVSHQVELQSINEGFQIAQDPLIHSLRVVVSL</sequence>
<dbReference type="InterPro" id="IPR002328">
    <property type="entry name" value="ADH_Zn_CS"/>
</dbReference>
<dbReference type="InterPro" id="IPR011032">
    <property type="entry name" value="GroES-like_sf"/>
</dbReference>
<comment type="caution">
    <text evidence="6">The sequence shown here is derived from an EMBL/GenBank/DDBJ whole genome shotgun (WGS) entry which is preliminary data.</text>
</comment>
<reference evidence="6 7" key="1">
    <citation type="submission" date="2021-03" db="EMBL/GenBank/DDBJ databases">
        <title>Genomic Encyclopedia of Type Strains, Phase IV (KMG-IV): sequencing the most valuable type-strain genomes for metagenomic binning, comparative biology and taxonomic classification.</title>
        <authorList>
            <person name="Goeker M."/>
        </authorList>
    </citation>
    <scope>NUCLEOTIDE SEQUENCE [LARGE SCALE GENOMIC DNA]</scope>
    <source>
        <strain evidence="6 7">DSM 24738</strain>
    </source>
</reference>
<dbReference type="Gene3D" id="3.90.180.10">
    <property type="entry name" value="Medium-chain alcohol dehydrogenases, catalytic domain"/>
    <property type="match status" value="1"/>
</dbReference>
<dbReference type="Gene3D" id="3.40.50.720">
    <property type="entry name" value="NAD(P)-binding Rossmann-like Domain"/>
    <property type="match status" value="1"/>
</dbReference>
<keyword evidence="3" id="KW-0560">Oxidoreductase</keyword>
<dbReference type="PANTHER" id="PTHR43401">
    <property type="entry name" value="L-THREONINE 3-DEHYDROGENASE"/>
    <property type="match status" value="1"/>
</dbReference>
<comment type="cofactor">
    <cofactor evidence="4">
        <name>Zn(2+)</name>
        <dbReference type="ChEBI" id="CHEBI:29105"/>
    </cofactor>
</comment>
<dbReference type="InterPro" id="IPR036291">
    <property type="entry name" value="NAD(P)-bd_dom_sf"/>
</dbReference>
<dbReference type="PROSITE" id="PS00059">
    <property type="entry name" value="ADH_ZINC"/>
    <property type="match status" value="1"/>
</dbReference>
<dbReference type="SUPFAM" id="SSF51735">
    <property type="entry name" value="NAD(P)-binding Rossmann-fold domains"/>
    <property type="match status" value="1"/>
</dbReference>
<dbReference type="Proteomes" id="UP001519343">
    <property type="component" value="Unassembled WGS sequence"/>
</dbReference>
<accession>A0ABS4GTC2</accession>
<evidence type="ECO:0000256" key="3">
    <source>
        <dbReference type="ARBA" id="ARBA00023002"/>
    </source>
</evidence>
<organism evidence="6 7">
    <name type="scientific">Ammoniphilus resinae</name>
    <dbReference type="NCBI Taxonomy" id="861532"/>
    <lineage>
        <taxon>Bacteria</taxon>
        <taxon>Bacillati</taxon>
        <taxon>Bacillota</taxon>
        <taxon>Bacilli</taxon>
        <taxon>Bacillales</taxon>
        <taxon>Paenibacillaceae</taxon>
        <taxon>Aneurinibacillus group</taxon>
        <taxon>Ammoniphilus</taxon>
    </lineage>
</organism>
<dbReference type="Pfam" id="PF08240">
    <property type="entry name" value="ADH_N"/>
    <property type="match status" value="1"/>
</dbReference>
<evidence type="ECO:0000256" key="1">
    <source>
        <dbReference type="ARBA" id="ARBA00022723"/>
    </source>
</evidence>
<dbReference type="InterPro" id="IPR013154">
    <property type="entry name" value="ADH-like_N"/>
</dbReference>
<keyword evidence="7" id="KW-1185">Reference proteome</keyword>
<name>A0ABS4GTC2_9BACL</name>
<evidence type="ECO:0000313" key="6">
    <source>
        <dbReference type="EMBL" id="MBP1933277.1"/>
    </source>
</evidence>
<dbReference type="SMART" id="SM00829">
    <property type="entry name" value="PKS_ER"/>
    <property type="match status" value="1"/>
</dbReference>
<evidence type="ECO:0000313" key="7">
    <source>
        <dbReference type="Proteomes" id="UP001519343"/>
    </source>
</evidence>
<protein>
    <submittedName>
        <fullName evidence="6">2-desacetyl-2-hydroxyethyl bacteriochlorophyllide A dehydrogenase</fullName>
    </submittedName>
</protein>
<dbReference type="InterPro" id="IPR050129">
    <property type="entry name" value="Zn_alcohol_dh"/>
</dbReference>
<gene>
    <name evidence="6" type="ORF">J2Z37_003290</name>
</gene>
<dbReference type="InterPro" id="IPR020843">
    <property type="entry name" value="ER"/>
</dbReference>
<comment type="similarity">
    <text evidence="4">Belongs to the zinc-containing alcohol dehydrogenase family.</text>
</comment>
<keyword evidence="2 4" id="KW-0862">Zinc</keyword>
<evidence type="ECO:0000256" key="2">
    <source>
        <dbReference type="ARBA" id="ARBA00022833"/>
    </source>
</evidence>
<dbReference type="RefSeq" id="WP_209811291.1">
    <property type="nucleotide sequence ID" value="NZ_JAGGKT010000010.1"/>
</dbReference>
<evidence type="ECO:0000256" key="4">
    <source>
        <dbReference type="RuleBase" id="RU361277"/>
    </source>
</evidence>
<dbReference type="CDD" id="cd08254">
    <property type="entry name" value="hydroxyacyl_CoA_DH"/>
    <property type="match status" value="1"/>
</dbReference>
<evidence type="ECO:0000259" key="5">
    <source>
        <dbReference type="SMART" id="SM00829"/>
    </source>
</evidence>
<dbReference type="InterPro" id="IPR013149">
    <property type="entry name" value="ADH-like_C"/>
</dbReference>
<dbReference type="Pfam" id="PF00107">
    <property type="entry name" value="ADH_zinc_N"/>
    <property type="match status" value="1"/>
</dbReference>
<dbReference type="SUPFAM" id="SSF50129">
    <property type="entry name" value="GroES-like"/>
    <property type="match status" value="1"/>
</dbReference>
<feature type="domain" description="Enoyl reductase (ER)" evidence="5">
    <location>
        <begin position="8"/>
        <end position="340"/>
    </location>
</feature>
<keyword evidence="1 4" id="KW-0479">Metal-binding</keyword>